<keyword evidence="2 4" id="KW-0521">NADP</keyword>
<dbReference type="FunFam" id="1.10.1040.10:FF:000017">
    <property type="entry name" value="2-dehydropantoate 2-reductase"/>
    <property type="match status" value="1"/>
</dbReference>
<dbReference type="Pfam" id="PF02558">
    <property type="entry name" value="ApbA"/>
    <property type="match status" value="1"/>
</dbReference>
<proteinExistence type="inferred from homology"/>
<feature type="domain" description="Ketopantoate reductase C-terminal" evidence="6">
    <location>
        <begin position="177"/>
        <end position="296"/>
    </location>
</feature>
<dbReference type="Proteomes" id="UP000664277">
    <property type="component" value="Unassembled WGS sequence"/>
</dbReference>
<evidence type="ECO:0000256" key="3">
    <source>
        <dbReference type="ARBA" id="ARBA00023002"/>
    </source>
</evidence>
<dbReference type="GO" id="GO:0005737">
    <property type="term" value="C:cytoplasm"/>
    <property type="evidence" value="ECO:0007669"/>
    <property type="project" value="TreeGrafter"/>
</dbReference>
<name>A0A8J7TN04_9BACT</name>
<feature type="domain" description="Ketopantoate reductase N-terminal" evidence="5">
    <location>
        <begin position="3"/>
        <end position="150"/>
    </location>
</feature>
<dbReference type="SUPFAM" id="SSF48179">
    <property type="entry name" value="6-phosphogluconate dehydrogenase C-terminal domain-like"/>
    <property type="match status" value="1"/>
</dbReference>
<dbReference type="InterPro" id="IPR013752">
    <property type="entry name" value="KPA_reductase"/>
</dbReference>
<dbReference type="Gene3D" id="1.10.1040.10">
    <property type="entry name" value="N-(1-d-carboxylethyl)-l-norvaline Dehydrogenase, domain 2"/>
    <property type="match status" value="1"/>
</dbReference>
<keyword evidence="4" id="KW-0566">Pantothenate biosynthesis</keyword>
<dbReference type="EMBL" id="JAFLCK010000035">
    <property type="protein sequence ID" value="MBN8662304.1"/>
    <property type="molecule type" value="Genomic_DNA"/>
</dbReference>
<protein>
    <recommendedName>
        <fullName evidence="4">2-dehydropantoate 2-reductase</fullName>
        <ecNumber evidence="4">1.1.1.169</ecNumber>
    </recommendedName>
    <alternativeName>
        <fullName evidence="4">Ketopantoate reductase</fullName>
    </alternativeName>
</protein>
<evidence type="ECO:0000313" key="7">
    <source>
        <dbReference type="EMBL" id="MBN8662304.1"/>
    </source>
</evidence>
<evidence type="ECO:0000259" key="5">
    <source>
        <dbReference type="Pfam" id="PF02558"/>
    </source>
</evidence>
<comment type="caution">
    <text evidence="7">The sequence shown here is derived from an EMBL/GenBank/DDBJ whole genome shotgun (WGS) entry which is preliminary data.</text>
</comment>
<dbReference type="GO" id="GO:0015940">
    <property type="term" value="P:pantothenate biosynthetic process"/>
    <property type="evidence" value="ECO:0007669"/>
    <property type="project" value="UniProtKB-UniPathway"/>
</dbReference>
<dbReference type="NCBIfam" id="NF005094">
    <property type="entry name" value="PRK06522.2-5"/>
    <property type="match status" value="1"/>
</dbReference>
<comment type="similarity">
    <text evidence="1 4">Belongs to the ketopantoate reductase family.</text>
</comment>
<organism evidence="7 8">
    <name type="scientific">Candidatus Obscuribacter phosphatis</name>
    <dbReference type="NCBI Taxonomy" id="1906157"/>
    <lineage>
        <taxon>Bacteria</taxon>
        <taxon>Bacillati</taxon>
        <taxon>Candidatus Melainabacteria</taxon>
        <taxon>Candidatus Obscuribacterales</taxon>
        <taxon>Candidatus Obscuribacteraceae</taxon>
        <taxon>Candidatus Obscuribacter</taxon>
    </lineage>
</organism>
<dbReference type="InterPro" id="IPR051402">
    <property type="entry name" value="KPR-Related"/>
</dbReference>
<accession>A0A8J7TN04</accession>
<evidence type="ECO:0000256" key="1">
    <source>
        <dbReference type="ARBA" id="ARBA00007870"/>
    </source>
</evidence>
<comment type="pathway">
    <text evidence="4">Cofactor biosynthesis; (R)-pantothenate biosynthesis; (R)-pantoate from 3-methyl-2-oxobutanoate: step 2/2.</text>
</comment>
<dbReference type="GO" id="GO:0008677">
    <property type="term" value="F:2-dehydropantoate 2-reductase activity"/>
    <property type="evidence" value="ECO:0007669"/>
    <property type="project" value="UniProtKB-EC"/>
</dbReference>
<dbReference type="NCBIfam" id="TIGR00745">
    <property type="entry name" value="apbA_panE"/>
    <property type="match status" value="1"/>
</dbReference>
<dbReference type="AlphaFoldDB" id="A0A8J7TN04"/>
<comment type="function">
    <text evidence="4">Catalyzes the NADPH-dependent reduction of ketopantoate into pantoic acid.</text>
</comment>
<reference evidence="7" key="1">
    <citation type="submission" date="2021-02" db="EMBL/GenBank/DDBJ databases">
        <title>Genome-Resolved Metagenomics of a Microbial Community Performing Photosynthetic Biological Nutrient Removal.</title>
        <authorList>
            <person name="Mcdaniel E.A."/>
        </authorList>
    </citation>
    <scope>NUCLEOTIDE SEQUENCE</scope>
    <source>
        <strain evidence="7">UWPOB_OBS1</strain>
    </source>
</reference>
<dbReference type="FunFam" id="3.40.50.720:FF:000307">
    <property type="entry name" value="2-dehydropantoate 2-reductase"/>
    <property type="match status" value="1"/>
</dbReference>
<keyword evidence="3 4" id="KW-0560">Oxidoreductase</keyword>
<evidence type="ECO:0000256" key="4">
    <source>
        <dbReference type="RuleBase" id="RU362068"/>
    </source>
</evidence>
<gene>
    <name evidence="7" type="primary">panE</name>
    <name evidence="7" type="ORF">J0M35_18180</name>
</gene>
<sequence length="307" mass="33954">MKILVLGAGATGGYFGGRLLEAGADVTFLVRAARAERLRRDGLVVKSRFGDIHHKEISVIEKAENFYDLIILSCKAYDLDSAMQAIAPAVGADSMILPLLNGMQHLDVLKARFTEENVLGGCCIISSELDEEGRVIHFNANHSLRYGELSGIMSERIQELEELISPCRFTAQASFAIVQDMWEKWVLIASLAALTTMMRATVGDVAKSPFGTEIAKQLADECLAVLRAQGFEPEQSFVDSTHSRLVDASSSLTASMLRDMERGNRVEAQQILGDFIERAQLQNIPVPMLQVAYCHVCAYQQRREEQK</sequence>
<dbReference type="PANTHER" id="PTHR21708">
    <property type="entry name" value="PROBABLE 2-DEHYDROPANTOATE 2-REDUCTASE"/>
    <property type="match status" value="1"/>
</dbReference>
<dbReference type="EC" id="1.1.1.169" evidence="4"/>
<evidence type="ECO:0000259" key="6">
    <source>
        <dbReference type="Pfam" id="PF08546"/>
    </source>
</evidence>
<dbReference type="SUPFAM" id="SSF51735">
    <property type="entry name" value="NAD(P)-binding Rossmann-fold domains"/>
    <property type="match status" value="1"/>
</dbReference>
<evidence type="ECO:0000313" key="8">
    <source>
        <dbReference type="Proteomes" id="UP000664277"/>
    </source>
</evidence>
<dbReference type="InterPro" id="IPR003710">
    <property type="entry name" value="ApbA"/>
</dbReference>
<dbReference type="InterPro" id="IPR008927">
    <property type="entry name" value="6-PGluconate_DH-like_C_sf"/>
</dbReference>
<dbReference type="InterPro" id="IPR013332">
    <property type="entry name" value="KPR_N"/>
</dbReference>
<evidence type="ECO:0000256" key="2">
    <source>
        <dbReference type="ARBA" id="ARBA00022857"/>
    </source>
</evidence>
<dbReference type="Pfam" id="PF08546">
    <property type="entry name" value="ApbA_C"/>
    <property type="match status" value="1"/>
</dbReference>
<dbReference type="UniPathway" id="UPA00028">
    <property type="reaction ID" value="UER00004"/>
</dbReference>
<dbReference type="InterPro" id="IPR013328">
    <property type="entry name" value="6PGD_dom2"/>
</dbReference>
<dbReference type="InterPro" id="IPR036291">
    <property type="entry name" value="NAD(P)-bd_dom_sf"/>
</dbReference>
<dbReference type="Gene3D" id="3.40.50.720">
    <property type="entry name" value="NAD(P)-binding Rossmann-like Domain"/>
    <property type="match status" value="1"/>
</dbReference>
<comment type="catalytic activity">
    <reaction evidence="4">
        <text>(R)-pantoate + NADP(+) = 2-dehydropantoate + NADPH + H(+)</text>
        <dbReference type="Rhea" id="RHEA:16233"/>
        <dbReference type="ChEBI" id="CHEBI:11561"/>
        <dbReference type="ChEBI" id="CHEBI:15378"/>
        <dbReference type="ChEBI" id="CHEBI:15980"/>
        <dbReference type="ChEBI" id="CHEBI:57783"/>
        <dbReference type="ChEBI" id="CHEBI:58349"/>
        <dbReference type="EC" id="1.1.1.169"/>
    </reaction>
</comment>
<dbReference type="PANTHER" id="PTHR21708:SF26">
    <property type="entry name" value="2-DEHYDROPANTOATE 2-REDUCTASE"/>
    <property type="match status" value="1"/>
</dbReference>